<gene>
    <name evidence="1" type="ORF">SIL79_11925</name>
</gene>
<organism evidence="1 2">
    <name type="scientific">Shewanella indica</name>
    <dbReference type="NCBI Taxonomy" id="768528"/>
    <lineage>
        <taxon>Bacteria</taxon>
        <taxon>Pseudomonadati</taxon>
        <taxon>Pseudomonadota</taxon>
        <taxon>Gammaproteobacteria</taxon>
        <taxon>Alteromonadales</taxon>
        <taxon>Shewanellaceae</taxon>
        <taxon>Shewanella</taxon>
    </lineage>
</organism>
<evidence type="ECO:0000313" key="1">
    <source>
        <dbReference type="EMBL" id="MDX6017039.1"/>
    </source>
</evidence>
<protein>
    <submittedName>
        <fullName evidence="1">Uncharacterized protein</fullName>
    </submittedName>
</protein>
<comment type="caution">
    <text evidence="1">The sequence shown here is derived from an EMBL/GenBank/DDBJ whole genome shotgun (WGS) entry which is preliminary data.</text>
</comment>
<dbReference type="Proteomes" id="UP001272773">
    <property type="component" value="Unassembled WGS sequence"/>
</dbReference>
<sequence>MIIFGKRGLKDFFLGVEGPVTDFLNHEVVHEHAFAIQNGVLVYNRGFSSGGLFTEETIRFTEFGYRSYAFTDYYILPGGVDAVSLLNNVSGNWSSYVLGGPSVNNCQTYADSVRRQIEVTYGSKE</sequence>
<accession>A0ABU4QC82</accession>
<dbReference type="GeneID" id="88624227"/>
<keyword evidence="2" id="KW-1185">Reference proteome</keyword>
<name>A0ABU4QC82_9GAMM</name>
<dbReference type="RefSeq" id="WP_226685345.1">
    <property type="nucleotide sequence ID" value="NZ_JAIVLE010000036.1"/>
</dbReference>
<reference evidence="1 2" key="1">
    <citation type="submission" date="2023-11" db="EMBL/GenBank/DDBJ databases">
        <title>MicrobeMod: A computational toolkit for identifying prokaryotic methylation and restriction-modification with nanopore sequencing.</title>
        <authorList>
            <person name="Crits-Christoph A."/>
            <person name="Kang S.C."/>
            <person name="Lee H."/>
            <person name="Ostrov N."/>
        </authorList>
    </citation>
    <scope>NUCLEOTIDE SEQUENCE [LARGE SCALE GENOMIC DNA]</scope>
    <source>
        <strain evidence="1 2">ATCC BAA-2732</strain>
    </source>
</reference>
<proteinExistence type="predicted"/>
<dbReference type="EMBL" id="JAWXXR010000001">
    <property type="protein sequence ID" value="MDX6017039.1"/>
    <property type="molecule type" value="Genomic_DNA"/>
</dbReference>
<evidence type="ECO:0000313" key="2">
    <source>
        <dbReference type="Proteomes" id="UP001272773"/>
    </source>
</evidence>